<evidence type="ECO:0000313" key="2">
    <source>
        <dbReference type="Proteomes" id="UP000799424"/>
    </source>
</evidence>
<dbReference type="EMBL" id="MU006229">
    <property type="protein sequence ID" value="KAF2824724.1"/>
    <property type="molecule type" value="Genomic_DNA"/>
</dbReference>
<proteinExistence type="predicted"/>
<name>A0A6A6ZW68_9PLEO</name>
<reference evidence="1" key="1">
    <citation type="journal article" date="2020" name="Stud. Mycol.">
        <title>101 Dothideomycetes genomes: a test case for predicting lifestyles and emergence of pathogens.</title>
        <authorList>
            <person name="Haridas S."/>
            <person name="Albert R."/>
            <person name="Binder M."/>
            <person name="Bloem J."/>
            <person name="Labutti K."/>
            <person name="Salamov A."/>
            <person name="Andreopoulos B."/>
            <person name="Baker S."/>
            <person name="Barry K."/>
            <person name="Bills G."/>
            <person name="Bluhm B."/>
            <person name="Cannon C."/>
            <person name="Castanera R."/>
            <person name="Culley D."/>
            <person name="Daum C."/>
            <person name="Ezra D."/>
            <person name="Gonzalez J."/>
            <person name="Henrissat B."/>
            <person name="Kuo A."/>
            <person name="Liang C."/>
            <person name="Lipzen A."/>
            <person name="Lutzoni F."/>
            <person name="Magnuson J."/>
            <person name="Mondo S."/>
            <person name="Nolan M."/>
            <person name="Ohm R."/>
            <person name="Pangilinan J."/>
            <person name="Park H.-J."/>
            <person name="Ramirez L."/>
            <person name="Alfaro M."/>
            <person name="Sun H."/>
            <person name="Tritt A."/>
            <person name="Yoshinaga Y."/>
            <person name="Zwiers L.-H."/>
            <person name="Turgeon B."/>
            <person name="Goodwin S."/>
            <person name="Spatafora J."/>
            <person name="Crous P."/>
            <person name="Grigoriev I."/>
        </authorList>
    </citation>
    <scope>NUCLEOTIDE SEQUENCE</scope>
    <source>
        <strain evidence="1">CBS 113818</strain>
    </source>
</reference>
<gene>
    <name evidence="1" type="ORF">CC86DRAFT_46190</name>
</gene>
<protein>
    <submittedName>
        <fullName evidence="1">Uncharacterized protein</fullName>
    </submittedName>
</protein>
<keyword evidence="2" id="KW-1185">Reference proteome</keyword>
<accession>A0A6A6ZW68</accession>
<sequence>MSSSYAKDVGRLRFPPANIAPFVRRMCIIMSFNTDPSRIPQTIRSIIQWTYGQLKLSHFHNVQLFIVGYEASKDLQETLAATNSMANFQFPTRTLVVQYHHHPVFKPGTVTMHEPENAFLDKFFIQPSGANTTETWERSWVALDAVGRRESKEPEKTYVQSWIGHTCEKASLRCTIKTVSVGG</sequence>
<dbReference type="Proteomes" id="UP000799424">
    <property type="component" value="Unassembled WGS sequence"/>
</dbReference>
<evidence type="ECO:0000313" key="1">
    <source>
        <dbReference type="EMBL" id="KAF2824724.1"/>
    </source>
</evidence>
<dbReference type="AlphaFoldDB" id="A0A6A6ZW68"/>
<organism evidence="1 2">
    <name type="scientific">Ophiobolus disseminans</name>
    <dbReference type="NCBI Taxonomy" id="1469910"/>
    <lineage>
        <taxon>Eukaryota</taxon>
        <taxon>Fungi</taxon>
        <taxon>Dikarya</taxon>
        <taxon>Ascomycota</taxon>
        <taxon>Pezizomycotina</taxon>
        <taxon>Dothideomycetes</taxon>
        <taxon>Pleosporomycetidae</taxon>
        <taxon>Pleosporales</taxon>
        <taxon>Pleosporineae</taxon>
        <taxon>Phaeosphaeriaceae</taxon>
        <taxon>Ophiobolus</taxon>
    </lineage>
</organism>